<evidence type="ECO:0000313" key="2">
    <source>
        <dbReference type="Proteomes" id="UP000017559"/>
    </source>
</evidence>
<dbReference type="AlphaFoldDB" id="V2WQZ1"/>
<dbReference type="HOGENOM" id="CLU_2622573_0_0_1"/>
<gene>
    <name evidence="1" type="ORF">Moror_11533</name>
</gene>
<reference evidence="1 2" key="1">
    <citation type="journal article" date="2014" name="BMC Genomics">
        <title>Genome and secretome analysis of the hemibiotrophic fungal pathogen, Moniliophthora roreri, which causes frosty pod rot disease of cacao: mechanisms of the biotrophic and necrotrophic phases.</title>
        <authorList>
            <person name="Meinhardt L.W."/>
            <person name="Costa G.G.L."/>
            <person name="Thomazella D.P.T."/>
            <person name="Teixeira P.J.P.L."/>
            <person name="Carazzolle M.F."/>
            <person name="Schuster S.C."/>
            <person name="Carlson J.E."/>
            <person name="Guiltinan M.J."/>
            <person name="Mieczkowski P."/>
            <person name="Farmer A."/>
            <person name="Ramaraj T."/>
            <person name="Crozier J."/>
            <person name="Davis R.E."/>
            <person name="Shao J."/>
            <person name="Melnick R.L."/>
            <person name="Pereira G.A.G."/>
            <person name="Bailey B.A."/>
        </authorList>
    </citation>
    <scope>NUCLEOTIDE SEQUENCE [LARGE SCALE GENOMIC DNA]</scope>
    <source>
        <strain evidence="1 2">MCA 2997</strain>
    </source>
</reference>
<protein>
    <submittedName>
        <fullName evidence="1">Uncharacterized protein</fullName>
    </submittedName>
</protein>
<sequence>MANSRRDPIVLRSWIKHHQNNPGIHGFREKLATFLLSRLRKEFDLEEMTDLDILQISFTNDTIFCHRSVKINYMTYDQ</sequence>
<accession>V2WQZ1</accession>
<comment type="caution">
    <text evidence="1">The sequence shown here is derived from an EMBL/GenBank/DDBJ whole genome shotgun (WGS) entry which is preliminary data.</text>
</comment>
<dbReference type="OrthoDB" id="2692094at2759"/>
<dbReference type="Proteomes" id="UP000017559">
    <property type="component" value="Unassembled WGS sequence"/>
</dbReference>
<name>V2WQZ1_MONRO</name>
<evidence type="ECO:0000313" key="1">
    <source>
        <dbReference type="EMBL" id="ESK84012.1"/>
    </source>
</evidence>
<proteinExistence type="predicted"/>
<dbReference type="EMBL" id="AWSO01001384">
    <property type="protein sequence ID" value="ESK84012.1"/>
    <property type="molecule type" value="Genomic_DNA"/>
</dbReference>
<keyword evidence="2" id="KW-1185">Reference proteome</keyword>
<organism evidence="1 2">
    <name type="scientific">Moniliophthora roreri (strain MCA 2997)</name>
    <name type="common">Cocoa frosty pod rot fungus</name>
    <name type="synonym">Crinipellis roreri</name>
    <dbReference type="NCBI Taxonomy" id="1381753"/>
    <lineage>
        <taxon>Eukaryota</taxon>
        <taxon>Fungi</taxon>
        <taxon>Dikarya</taxon>
        <taxon>Basidiomycota</taxon>
        <taxon>Agaricomycotina</taxon>
        <taxon>Agaricomycetes</taxon>
        <taxon>Agaricomycetidae</taxon>
        <taxon>Agaricales</taxon>
        <taxon>Marasmiineae</taxon>
        <taxon>Marasmiaceae</taxon>
        <taxon>Moniliophthora</taxon>
    </lineage>
</organism>
<dbReference type="KEGG" id="mrr:Moror_11533"/>